<protein>
    <recommendedName>
        <fullName evidence="5">Zn(2)-C6 fungal-type domain-containing protein</fullName>
    </recommendedName>
</protein>
<dbReference type="InterPro" id="IPR001138">
    <property type="entry name" value="Zn2Cys6_DnaBD"/>
</dbReference>
<dbReference type="AlphaFoldDB" id="B6QRL7"/>
<dbReference type="InterPro" id="IPR036864">
    <property type="entry name" value="Zn2-C6_fun-type_DNA-bd_sf"/>
</dbReference>
<dbReference type="PhylomeDB" id="B6QRL7"/>
<evidence type="ECO:0000256" key="4">
    <source>
        <dbReference type="ARBA" id="ARBA00023242"/>
    </source>
</evidence>
<evidence type="ECO:0000259" key="5">
    <source>
        <dbReference type="PROSITE" id="PS50048"/>
    </source>
</evidence>
<evidence type="ECO:0000313" key="6">
    <source>
        <dbReference type="EMBL" id="EEA21009.1"/>
    </source>
</evidence>
<dbReference type="SMART" id="SM00066">
    <property type="entry name" value="GAL4"/>
    <property type="match status" value="1"/>
</dbReference>
<evidence type="ECO:0000256" key="2">
    <source>
        <dbReference type="ARBA" id="ARBA00023125"/>
    </source>
</evidence>
<evidence type="ECO:0000313" key="7">
    <source>
        <dbReference type="Proteomes" id="UP000001294"/>
    </source>
</evidence>
<dbReference type="EMBL" id="DS995904">
    <property type="protein sequence ID" value="EEA21009.1"/>
    <property type="molecule type" value="Genomic_DNA"/>
</dbReference>
<evidence type="ECO:0000256" key="1">
    <source>
        <dbReference type="ARBA" id="ARBA00023015"/>
    </source>
</evidence>
<dbReference type="CDD" id="cd00067">
    <property type="entry name" value="GAL4"/>
    <property type="match status" value="1"/>
</dbReference>
<dbReference type="GO" id="GO:0008270">
    <property type="term" value="F:zinc ion binding"/>
    <property type="evidence" value="ECO:0007669"/>
    <property type="project" value="InterPro"/>
</dbReference>
<dbReference type="Pfam" id="PF00172">
    <property type="entry name" value="Zn_clus"/>
    <property type="match status" value="1"/>
</dbReference>
<dbReference type="VEuPathDB" id="FungiDB:PMAA_048130"/>
<organism evidence="6 7">
    <name type="scientific">Talaromyces marneffei (strain ATCC 18224 / CBS 334.59 / QM 7333)</name>
    <name type="common">Penicillium marneffei</name>
    <dbReference type="NCBI Taxonomy" id="441960"/>
    <lineage>
        <taxon>Eukaryota</taxon>
        <taxon>Fungi</taxon>
        <taxon>Dikarya</taxon>
        <taxon>Ascomycota</taxon>
        <taxon>Pezizomycotina</taxon>
        <taxon>Eurotiomycetes</taxon>
        <taxon>Eurotiomycetidae</taxon>
        <taxon>Eurotiales</taxon>
        <taxon>Trichocomaceae</taxon>
        <taxon>Talaromyces</taxon>
        <taxon>Talaromyces sect. Talaromyces</taxon>
    </lineage>
</organism>
<accession>B6QRL7</accession>
<sequence>MSTTKQSSALRRRLACDRCHSFKLKCPRSSLRNEDTCARCRKAGVSCSYSPSMRGQVRPQQQPTRQSSAIPVDSLNMGLESEFSISNFDANDDIFDSMLMDWTVPENSLLIDNYDSISQFQPPVTDESTTVIIGNEACHADSGRNDSIKDDEIRILEHEPTQRPKKSPHYLGIDVSDILQSPNVFLQLTNMSVTLESLARQLPSFTVHSQALNAEKKNPGLSDSGSIVSDDEVNFGVGKTYALTHKLADVYIPLIEQTQQRNQLSSDGTLDPAGKAMDSVDSSLLWLLFSCHNRLIDLWHAMLVHARMVQDTGRYSPDAVGAHKARCARFRMGSYEPSSSSTVVAMEIIVLQELAMHLASRLNDLIEVIEPDNSTDGPPGTTEDKSQSLRATVLMAKALHERALALHREITQLKSMLEESIAKTSSIRKGYYVRWLGDLDAILGFFSLAQSGPIHSESAMSTWMVEKRVCPHTVQLKHSAGDFGIPPQSFAYQTTSITHSNSRSSNVTIRLLQNVDESPIPGEFPRRIQSTINLQGTLSGWFADFFTNSLRCASDGHQDDIIDDILDADYHTLIFITKRNYISKSVIVATKSTTTSPSTSSLTSPPPSPPPTFTFHNTSTITQPYPGNHSYNDNSNRKHITYINITNLSDSSSGSGGFRDALGHEKWYIGGRSATGEERFYRLGMVTKAGGRIGATGRVGSVDQLSL</sequence>
<dbReference type="PROSITE" id="PS50048">
    <property type="entry name" value="ZN2_CY6_FUNGAL_2"/>
    <property type="match status" value="1"/>
</dbReference>
<keyword evidence="3" id="KW-0804">Transcription</keyword>
<evidence type="ECO:0000256" key="3">
    <source>
        <dbReference type="ARBA" id="ARBA00023163"/>
    </source>
</evidence>
<gene>
    <name evidence="6" type="ORF">PMAA_048130</name>
</gene>
<dbReference type="Proteomes" id="UP000001294">
    <property type="component" value="Unassembled WGS sequence"/>
</dbReference>
<proteinExistence type="predicted"/>
<dbReference type="GO" id="GO:0003677">
    <property type="term" value="F:DNA binding"/>
    <property type="evidence" value="ECO:0007669"/>
    <property type="project" value="UniProtKB-KW"/>
</dbReference>
<keyword evidence="2" id="KW-0238">DNA-binding</keyword>
<keyword evidence="1" id="KW-0805">Transcription regulation</keyword>
<dbReference type="SUPFAM" id="SSF57701">
    <property type="entry name" value="Zn2/Cys6 DNA-binding domain"/>
    <property type="match status" value="1"/>
</dbReference>
<name>B6QRL7_TALMQ</name>
<keyword evidence="4" id="KW-0539">Nucleus</keyword>
<keyword evidence="7" id="KW-1185">Reference proteome</keyword>
<dbReference type="PANTHER" id="PTHR42095">
    <property type="entry name" value="YALI0C12166P"/>
    <property type="match status" value="1"/>
</dbReference>
<reference evidence="7" key="1">
    <citation type="journal article" date="2015" name="Genome Announc.">
        <title>Genome sequence of the AIDS-associated pathogen Penicillium marneffei (ATCC18224) and its near taxonomic relative Talaromyces stipitatus (ATCC10500).</title>
        <authorList>
            <person name="Nierman W.C."/>
            <person name="Fedorova-Abrams N.D."/>
            <person name="Andrianopoulos A."/>
        </authorList>
    </citation>
    <scope>NUCLEOTIDE SEQUENCE [LARGE SCALE GENOMIC DNA]</scope>
    <source>
        <strain evidence="7">ATCC 18224 / CBS 334.59 / QM 7333</strain>
    </source>
</reference>
<dbReference type="HOGENOM" id="CLU_390335_0_0_1"/>
<dbReference type="GO" id="GO:0000981">
    <property type="term" value="F:DNA-binding transcription factor activity, RNA polymerase II-specific"/>
    <property type="evidence" value="ECO:0007669"/>
    <property type="project" value="InterPro"/>
</dbReference>
<dbReference type="OrthoDB" id="4225349at2759"/>
<dbReference type="Gene3D" id="4.10.240.10">
    <property type="entry name" value="Zn(2)-C6 fungal-type DNA-binding domain"/>
    <property type="match status" value="1"/>
</dbReference>
<dbReference type="PROSITE" id="PS00463">
    <property type="entry name" value="ZN2_CY6_FUNGAL_1"/>
    <property type="match status" value="1"/>
</dbReference>
<dbReference type="PANTHER" id="PTHR42095:SF1">
    <property type="entry name" value="YALI0C12166P"/>
    <property type="match status" value="1"/>
</dbReference>
<feature type="domain" description="Zn(2)-C6 fungal-type" evidence="5">
    <location>
        <begin position="15"/>
        <end position="49"/>
    </location>
</feature>